<evidence type="ECO:0000313" key="5">
    <source>
        <dbReference type="EMBL" id="CAL1242078.1"/>
    </source>
</evidence>
<dbReference type="InterPro" id="IPR017945">
    <property type="entry name" value="DHBP_synth_RibB-like_a/b_dom"/>
</dbReference>
<gene>
    <name evidence="5" type="ORF">MECH1_V1_P0146</name>
</gene>
<organism evidence="5 6">
    <name type="scientific">Candidatus Methylocalor cossyra</name>
    <dbReference type="NCBI Taxonomy" id="3108543"/>
    <lineage>
        <taxon>Bacteria</taxon>
        <taxon>Pseudomonadati</taxon>
        <taxon>Pseudomonadota</taxon>
        <taxon>Gammaproteobacteria</taxon>
        <taxon>Methylococcales</taxon>
        <taxon>Methylococcaceae</taxon>
        <taxon>Candidatus Methylocalor</taxon>
    </lineage>
</organism>
<evidence type="ECO:0000256" key="3">
    <source>
        <dbReference type="ARBA" id="ARBA00012153"/>
    </source>
</evidence>
<dbReference type="InterPro" id="IPR000422">
    <property type="entry name" value="DHBP_synthase_RibB"/>
</dbReference>
<accession>A0ABM9NN36</accession>
<dbReference type="Gene3D" id="3.90.870.10">
    <property type="entry name" value="DHBP synthase"/>
    <property type="match status" value="1"/>
</dbReference>
<dbReference type="RefSeq" id="WP_348759989.1">
    <property type="nucleotide sequence ID" value="NZ_OZ026885.1"/>
</dbReference>
<comment type="function">
    <text evidence="1">Catalyzes the conversion of D-ribulose 5-phosphate to formate and 3,4-dihydroxy-2-butanone 4-phosphate.</text>
</comment>
<keyword evidence="6" id="KW-1185">Reference proteome</keyword>
<dbReference type="GO" id="GO:0008686">
    <property type="term" value="F:3,4-dihydroxy-2-butanone-4-phosphate synthase activity"/>
    <property type="evidence" value="ECO:0007669"/>
    <property type="project" value="UniProtKB-EC"/>
</dbReference>
<sequence>MDCFVPLSELPTPGHRAGRNAAAKPSTGITHPAVAVIGNGAFVMVAADSTPENTGVLVMGAEKVTPDALAFLMQHTAGVVAVALPEDRLEALCLATGMNGIASVNGV</sequence>
<comment type="pathway">
    <text evidence="2">Cofactor biosynthesis; riboflavin biosynthesis; 2-hydroxy-3-oxobutyl phosphate from D-ribulose 5-phosphate: step 1/1.</text>
</comment>
<proteinExistence type="predicted"/>
<evidence type="ECO:0000256" key="1">
    <source>
        <dbReference type="ARBA" id="ARBA00002284"/>
    </source>
</evidence>
<dbReference type="SUPFAM" id="SSF55821">
    <property type="entry name" value="YrdC/RibB"/>
    <property type="match status" value="1"/>
</dbReference>
<dbReference type="EC" id="4.1.99.12" evidence="3"/>
<dbReference type="EMBL" id="OZ026885">
    <property type="protein sequence ID" value="CAL1242078.1"/>
    <property type="molecule type" value="Genomic_DNA"/>
</dbReference>
<geneLocation type="plasmid" evidence="5 6">
    <name>2</name>
</geneLocation>
<reference evidence="5 6" key="1">
    <citation type="submission" date="2024-04" db="EMBL/GenBank/DDBJ databases">
        <authorList>
            <person name="Cremers G."/>
        </authorList>
    </citation>
    <scope>NUCLEOTIDE SEQUENCE [LARGE SCALE GENOMIC DNA]</scope>
    <source>
        <strain evidence="5">MeCH1-AG</strain>
        <plasmid evidence="5 6">2</plasmid>
    </source>
</reference>
<evidence type="ECO:0000313" key="6">
    <source>
        <dbReference type="Proteomes" id="UP001497493"/>
    </source>
</evidence>
<dbReference type="Proteomes" id="UP001497493">
    <property type="component" value="Plasmid 2"/>
</dbReference>
<keyword evidence="5" id="KW-0456">Lyase</keyword>
<dbReference type="Pfam" id="PF00926">
    <property type="entry name" value="DHBP_synthase"/>
    <property type="match status" value="1"/>
</dbReference>
<evidence type="ECO:0000256" key="2">
    <source>
        <dbReference type="ARBA" id="ARBA00004904"/>
    </source>
</evidence>
<keyword evidence="5" id="KW-0614">Plasmid</keyword>
<protein>
    <recommendedName>
        <fullName evidence="4">3,4-dihydroxy-2-butanone 4-phosphate synthase</fullName>
        <ecNumber evidence="3">4.1.99.12</ecNumber>
    </recommendedName>
</protein>
<name>A0ABM9NN36_9GAMM</name>
<evidence type="ECO:0000256" key="4">
    <source>
        <dbReference type="ARBA" id="ARBA00018836"/>
    </source>
</evidence>